<keyword evidence="2" id="KW-1185">Reference proteome</keyword>
<organism evidence="1 2">
    <name type="scientific">Portunus trituberculatus</name>
    <name type="common">Swimming crab</name>
    <name type="synonym">Neptunus trituberculatus</name>
    <dbReference type="NCBI Taxonomy" id="210409"/>
    <lineage>
        <taxon>Eukaryota</taxon>
        <taxon>Metazoa</taxon>
        <taxon>Ecdysozoa</taxon>
        <taxon>Arthropoda</taxon>
        <taxon>Crustacea</taxon>
        <taxon>Multicrustacea</taxon>
        <taxon>Malacostraca</taxon>
        <taxon>Eumalacostraca</taxon>
        <taxon>Eucarida</taxon>
        <taxon>Decapoda</taxon>
        <taxon>Pleocyemata</taxon>
        <taxon>Brachyura</taxon>
        <taxon>Eubrachyura</taxon>
        <taxon>Portunoidea</taxon>
        <taxon>Portunidae</taxon>
        <taxon>Portuninae</taxon>
        <taxon>Portunus</taxon>
    </lineage>
</organism>
<gene>
    <name evidence="1" type="ORF">E2C01_004438</name>
</gene>
<comment type="caution">
    <text evidence="1">The sequence shown here is derived from an EMBL/GenBank/DDBJ whole genome shotgun (WGS) entry which is preliminary data.</text>
</comment>
<name>A0A5B7CWD3_PORTR</name>
<sequence>MAAGYLQYLFENDHTNKEHSPALPEPMAFNKTIDSSQNLIALRSFLYNSYHLIARTPILEFTFLFGSRSRENGGIRAVLPRAEA</sequence>
<evidence type="ECO:0000313" key="1">
    <source>
        <dbReference type="EMBL" id="MPC11763.1"/>
    </source>
</evidence>
<evidence type="ECO:0000313" key="2">
    <source>
        <dbReference type="Proteomes" id="UP000324222"/>
    </source>
</evidence>
<dbReference type="Proteomes" id="UP000324222">
    <property type="component" value="Unassembled WGS sequence"/>
</dbReference>
<reference evidence="1 2" key="1">
    <citation type="submission" date="2019-05" db="EMBL/GenBank/DDBJ databases">
        <title>Another draft genome of Portunus trituberculatus and its Hox gene families provides insights of decapod evolution.</title>
        <authorList>
            <person name="Jeong J.-H."/>
            <person name="Song I."/>
            <person name="Kim S."/>
            <person name="Choi T."/>
            <person name="Kim D."/>
            <person name="Ryu S."/>
            <person name="Kim W."/>
        </authorList>
    </citation>
    <scope>NUCLEOTIDE SEQUENCE [LARGE SCALE GENOMIC DNA]</scope>
    <source>
        <tissue evidence="1">Muscle</tissue>
    </source>
</reference>
<protein>
    <submittedName>
        <fullName evidence="1">Uncharacterized protein</fullName>
    </submittedName>
</protein>
<accession>A0A5B7CWD3</accession>
<proteinExistence type="predicted"/>
<dbReference type="EMBL" id="VSRR010000180">
    <property type="protein sequence ID" value="MPC11763.1"/>
    <property type="molecule type" value="Genomic_DNA"/>
</dbReference>
<dbReference type="AlphaFoldDB" id="A0A5B7CWD3"/>